<organism evidence="1 2">
    <name type="scientific">Mycolicibacterium smegmatis (strain MKD8)</name>
    <name type="common">Mycobacterium smegmatis</name>
    <dbReference type="NCBI Taxonomy" id="1214915"/>
    <lineage>
        <taxon>Bacteria</taxon>
        <taxon>Bacillati</taxon>
        <taxon>Actinomycetota</taxon>
        <taxon>Actinomycetes</taxon>
        <taxon>Mycobacteriales</taxon>
        <taxon>Mycobacteriaceae</taxon>
        <taxon>Mycolicibacterium</taxon>
    </lineage>
</organism>
<proteinExistence type="predicted"/>
<dbReference type="Proteomes" id="UP000011200">
    <property type="component" value="Chromosome"/>
</dbReference>
<name>A0A2U9PRA8_MYCSE</name>
<evidence type="ECO:0000313" key="2">
    <source>
        <dbReference type="Proteomes" id="UP000011200"/>
    </source>
</evidence>
<gene>
    <name evidence="1" type="ORF">D806_033670</name>
</gene>
<evidence type="ECO:0000313" key="1">
    <source>
        <dbReference type="EMBL" id="AWT54339.1"/>
    </source>
</evidence>
<sequence length="221" mass="24209">MPHQNPVSVEEKIADALRAAPPHIAATATVIDYDMTVLREGSPEWTCMPTPPDTPWPAPMCGDQTTMQWFRDWFAGKTPTIDRIGISYMLLGEAGADFEHPEASVPPEGKDWYRAGPHLMMVFPGSAGDLTKGIGHDTTTGMPYLRPFRGAQPLLVMPVALPSQRLAWLPEPGADDQRRAGDRYRCTHCDTTLVYEVACSCAEHCSHAEICCGAPMEKVAT</sequence>
<accession>A0A2U9PRA8</accession>
<reference evidence="1 2" key="1">
    <citation type="journal article" date="2013" name="Genome Announc.">
        <title>Draft genome sequence of MKD8, a conjugal recipient Mycobacterium smegmatis strain.</title>
        <authorList>
            <person name="Gray T.A."/>
            <person name="Palumbo M.J."/>
            <person name="Derbyshire K.M."/>
        </authorList>
    </citation>
    <scope>NUCLEOTIDE SEQUENCE [LARGE SCALE GENOMIC DNA]</scope>
    <source>
        <strain evidence="1 2">MKD8</strain>
    </source>
</reference>
<dbReference type="AlphaFoldDB" id="A0A2U9PRA8"/>
<dbReference type="EMBL" id="CP027541">
    <property type="protein sequence ID" value="AWT54339.1"/>
    <property type="molecule type" value="Genomic_DNA"/>
</dbReference>
<reference evidence="2" key="2">
    <citation type="submission" date="2018-03" db="EMBL/GenBank/DDBJ databases">
        <authorList>
            <person name="Derbyshire K."/>
            <person name="Gray T.A."/>
            <person name="Champion M."/>
        </authorList>
    </citation>
    <scope>NUCLEOTIDE SEQUENCE [LARGE SCALE GENOMIC DNA]</scope>
    <source>
        <strain evidence="2">MKD8</strain>
    </source>
</reference>
<protein>
    <submittedName>
        <fullName evidence="1">Uncharacterized protein</fullName>
    </submittedName>
</protein>